<evidence type="ECO:0000256" key="3">
    <source>
        <dbReference type="ARBA" id="ARBA00009777"/>
    </source>
</evidence>
<evidence type="ECO:0000256" key="9">
    <source>
        <dbReference type="ARBA" id="ARBA00023004"/>
    </source>
</evidence>
<dbReference type="PROSITE" id="PS01087">
    <property type="entry name" value="RADICAL_ACTIVATING"/>
    <property type="match status" value="1"/>
</dbReference>
<dbReference type="PANTHER" id="PTHR30352:SF2">
    <property type="entry name" value="ANAEROBIC RIBONUCLEOSIDE-TRIPHOSPHATE REDUCTASE-ACTIVATING PROTEIN"/>
    <property type="match status" value="1"/>
</dbReference>
<organism evidence="14 15">
    <name type="scientific">Butyribacter intestini</name>
    <dbReference type="NCBI Taxonomy" id="1703332"/>
    <lineage>
        <taxon>Bacteria</taxon>
        <taxon>Bacillati</taxon>
        <taxon>Bacillota</taxon>
        <taxon>Clostridia</taxon>
        <taxon>Lachnospirales</taxon>
        <taxon>Lachnospiraceae</taxon>
        <taxon>Butyribacter</taxon>
    </lineage>
</organism>
<evidence type="ECO:0000313" key="15">
    <source>
        <dbReference type="Proteomes" id="UP000050833"/>
    </source>
</evidence>
<evidence type="ECO:0000256" key="2">
    <source>
        <dbReference type="ARBA" id="ARBA00003852"/>
    </source>
</evidence>
<keyword evidence="6" id="KW-0949">S-adenosyl-L-methionine</keyword>
<comment type="similarity">
    <text evidence="3 12">Belongs to the organic radical-activating enzymes family.</text>
</comment>
<evidence type="ECO:0000256" key="4">
    <source>
        <dbReference type="ARBA" id="ARBA00014281"/>
    </source>
</evidence>
<dbReference type="GO" id="GO:0043365">
    <property type="term" value="F:[formate-C-acetyltransferase]-activating enzyme activity"/>
    <property type="evidence" value="ECO:0007669"/>
    <property type="project" value="InterPro"/>
</dbReference>
<keyword evidence="8 12" id="KW-0560">Oxidoreductase</keyword>
<dbReference type="RefSeq" id="WP_055946785.1">
    <property type="nucleotide sequence ID" value="NZ_JAQDCV010000015.1"/>
</dbReference>
<reference evidence="14 15" key="1">
    <citation type="submission" date="2015-10" db="EMBL/GenBank/DDBJ databases">
        <title>Butyribacter intestini gen. nov., sp. nov., a butyric acid-producing bacterium of the family Lachnospiraceae isolated from the human faeces.</title>
        <authorList>
            <person name="Zou Y."/>
            <person name="Xue W."/>
            <person name="Luo G."/>
            <person name="Lv M."/>
        </authorList>
    </citation>
    <scope>NUCLEOTIDE SEQUENCE [LARGE SCALE GENOMIC DNA]</scope>
    <source>
        <strain evidence="14 15">TF01-11</strain>
    </source>
</reference>
<evidence type="ECO:0000256" key="7">
    <source>
        <dbReference type="ARBA" id="ARBA00022723"/>
    </source>
</evidence>
<accession>A0AAW3JMZ3</accession>
<dbReference type="InterPro" id="IPR013785">
    <property type="entry name" value="Aldolase_TIM"/>
</dbReference>
<dbReference type="GO" id="GO:0051539">
    <property type="term" value="F:4 iron, 4 sulfur cluster binding"/>
    <property type="evidence" value="ECO:0007669"/>
    <property type="project" value="UniProtKB-KW"/>
</dbReference>
<dbReference type="PANTHER" id="PTHR30352">
    <property type="entry name" value="PYRUVATE FORMATE-LYASE-ACTIVATING ENZYME"/>
    <property type="match status" value="1"/>
</dbReference>
<evidence type="ECO:0000256" key="12">
    <source>
        <dbReference type="PIRNR" id="PIRNR000368"/>
    </source>
</evidence>
<dbReference type="PIRSF" id="PIRSF000368">
    <property type="entry name" value="NrdG"/>
    <property type="match status" value="1"/>
</dbReference>
<keyword evidence="5" id="KW-0004">4Fe-4S</keyword>
<feature type="domain" description="Radical SAM core" evidence="13">
    <location>
        <begin position="15"/>
        <end position="160"/>
    </location>
</feature>
<dbReference type="Pfam" id="PF13353">
    <property type="entry name" value="Fer4_12"/>
    <property type="match status" value="1"/>
</dbReference>
<dbReference type="EMBL" id="LLKB01000009">
    <property type="protein sequence ID" value="KQC83989.1"/>
    <property type="molecule type" value="Genomic_DNA"/>
</dbReference>
<dbReference type="GO" id="GO:0046872">
    <property type="term" value="F:metal ion binding"/>
    <property type="evidence" value="ECO:0007669"/>
    <property type="project" value="UniProtKB-KW"/>
</dbReference>
<evidence type="ECO:0000256" key="5">
    <source>
        <dbReference type="ARBA" id="ARBA00022485"/>
    </source>
</evidence>
<gene>
    <name evidence="14" type="ORF">APZ18_15410</name>
</gene>
<dbReference type="InterPro" id="IPR007197">
    <property type="entry name" value="rSAM"/>
</dbReference>
<dbReference type="SFLD" id="SFLDF00299">
    <property type="entry name" value="anaerobic_ribonucleoside-triph"/>
    <property type="match status" value="1"/>
</dbReference>
<evidence type="ECO:0000256" key="6">
    <source>
        <dbReference type="ARBA" id="ARBA00022691"/>
    </source>
</evidence>
<dbReference type="SUPFAM" id="SSF102114">
    <property type="entry name" value="Radical SAM enzymes"/>
    <property type="match status" value="1"/>
</dbReference>
<dbReference type="InterPro" id="IPR034457">
    <property type="entry name" value="Organic_radical-activating"/>
</dbReference>
<proteinExistence type="inferred from homology"/>
<dbReference type="CDD" id="cd01335">
    <property type="entry name" value="Radical_SAM"/>
    <property type="match status" value="1"/>
</dbReference>
<evidence type="ECO:0000256" key="10">
    <source>
        <dbReference type="ARBA" id="ARBA00023014"/>
    </source>
</evidence>
<dbReference type="EC" id="1.97.1.-" evidence="12"/>
<evidence type="ECO:0000256" key="1">
    <source>
        <dbReference type="ARBA" id="ARBA00001966"/>
    </source>
</evidence>
<evidence type="ECO:0000313" key="14">
    <source>
        <dbReference type="EMBL" id="KQC83989.1"/>
    </source>
</evidence>
<dbReference type="SFLD" id="SFLDG01063">
    <property type="entry name" value="activating_enzymes__group_1"/>
    <property type="match status" value="1"/>
</dbReference>
<keyword evidence="10" id="KW-0411">Iron-sulfur</keyword>
<dbReference type="InterPro" id="IPR058240">
    <property type="entry name" value="rSAM_sf"/>
</dbReference>
<evidence type="ECO:0000256" key="11">
    <source>
        <dbReference type="ARBA" id="ARBA00047365"/>
    </source>
</evidence>
<comment type="caution">
    <text evidence="14">The sequence shown here is derived from an EMBL/GenBank/DDBJ whole genome shotgun (WGS) entry which is preliminary data.</text>
</comment>
<dbReference type="PROSITE" id="PS51918">
    <property type="entry name" value="RADICAL_SAM"/>
    <property type="match status" value="1"/>
</dbReference>
<dbReference type="SFLD" id="SFLDG01066">
    <property type="entry name" value="organic_radical-activating_enz"/>
    <property type="match status" value="1"/>
</dbReference>
<evidence type="ECO:0000259" key="13">
    <source>
        <dbReference type="PROSITE" id="PS51918"/>
    </source>
</evidence>
<dbReference type="SFLD" id="SFLDS00029">
    <property type="entry name" value="Radical_SAM"/>
    <property type="match status" value="1"/>
</dbReference>
<comment type="catalytic activity">
    <reaction evidence="11">
        <text>glycyl-[protein] + reduced [flavodoxin] + S-adenosyl-L-methionine = glycin-2-yl radical-[protein] + semiquinone [flavodoxin] + 5'-deoxyadenosine + L-methionine + H(+)</text>
        <dbReference type="Rhea" id="RHEA:61976"/>
        <dbReference type="Rhea" id="RHEA-COMP:10622"/>
        <dbReference type="Rhea" id="RHEA-COMP:14480"/>
        <dbReference type="Rhea" id="RHEA-COMP:15993"/>
        <dbReference type="Rhea" id="RHEA-COMP:15994"/>
        <dbReference type="ChEBI" id="CHEBI:15378"/>
        <dbReference type="ChEBI" id="CHEBI:17319"/>
        <dbReference type="ChEBI" id="CHEBI:29947"/>
        <dbReference type="ChEBI" id="CHEBI:32722"/>
        <dbReference type="ChEBI" id="CHEBI:57618"/>
        <dbReference type="ChEBI" id="CHEBI:57844"/>
        <dbReference type="ChEBI" id="CHEBI:59789"/>
        <dbReference type="ChEBI" id="CHEBI:140311"/>
    </reaction>
</comment>
<dbReference type="InterPro" id="IPR001989">
    <property type="entry name" value="Radical_activat_CS"/>
</dbReference>
<evidence type="ECO:0000256" key="8">
    <source>
        <dbReference type="ARBA" id="ARBA00023002"/>
    </source>
</evidence>
<dbReference type="Gene3D" id="3.20.20.70">
    <property type="entry name" value="Aldolase class I"/>
    <property type="match status" value="1"/>
</dbReference>
<name>A0AAW3JMZ3_9FIRM</name>
<keyword evidence="7" id="KW-0479">Metal-binding</keyword>
<dbReference type="AlphaFoldDB" id="A0AAW3JMZ3"/>
<dbReference type="Proteomes" id="UP000050833">
    <property type="component" value="Unassembled WGS sequence"/>
</dbReference>
<comment type="function">
    <text evidence="2 12">Activation of anaerobic ribonucleoside-triphosphate reductase under anaerobic conditions by generation of an organic free radical, using S-adenosylmethionine and reduced flavodoxin as cosubstrates to produce 5'-deoxy-adenosine.</text>
</comment>
<dbReference type="GO" id="GO:0004748">
    <property type="term" value="F:ribonucleoside-diphosphate reductase activity, thioredoxin disulfide as acceptor"/>
    <property type="evidence" value="ECO:0007669"/>
    <property type="project" value="TreeGrafter"/>
</dbReference>
<comment type="cofactor">
    <cofactor evidence="1">
        <name>[4Fe-4S] cluster</name>
        <dbReference type="ChEBI" id="CHEBI:49883"/>
    </cofactor>
</comment>
<keyword evidence="15" id="KW-1185">Reference proteome</keyword>
<dbReference type="InterPro" id="IPR012837">
    <property type="entry name" value="NrdG"/>
</dbReference>
<protein>
    <recommendedName>
        <fullName evidence="4 12">Anaerobic ribonucleoside-triphosphate reductase-activating protein</fullName>
        <ecNumber evidence="12">1.97.1.-</ecNumber>
    </recommendedName>
</protein>
<keyword evidence="9" id="KW-0408">Iron</keyword>
<sequence length="160" mass="18295">MRYLEVAGWKKNSCDDGPGIRSVLFLQGCSMNCPGCHNRDIQKRGEGSLMSIDEIISFVESRCHNKRITISGGEPLEQWEALEKLLISLKEKGFDICLYTGWDFRQIPEKVFKLVDYIKTGNFVMEKRNVDIHYVGSENQKMYHLTGDGVCELLDLRLSA</sequence>